<reference evidence="1" key="1">
    <citation type="journal article" date="2015" name="Nature">
        <title>Complex archaea that bridge the gap between prokaryotes and eukaryotes.</title>
        <authorList>
            <person name="Spang A."/>
            <person name="Saw J.H."/>
            <person name="Jorgensen S.L."/>
            <person name="Zaremba-Niedzwiedzka K."/>
            <person name="Martijn J."/>
            <person name="Lind A.E."/>
            <person name="van Eijk R."/>
            <person name="Schleper C."/>
            <person name="Guy L."/>
            <person name="Ettema T.J."/>
        </authorList>
    </citation>
    <scope>NUCLEOTIDE SEQUENCE</scope>
</reference>
<feature type="non-terminal residue" evidence="1">
    <location>
        <position position="236"/>
    </location>
</feature>
<accession>A0A0F9NFP9</accession>
<dbReference type="EMBL" id="LAZR01008216">
    <property type="protein sequence ID" value="KKM80217.1"/>
    <property type="molecule type" value="Genomic_DNA"/>
</dbReference>
<sequence>MIILIGPDGSGKTTLAKKLDLPYYHFNKDSKYEDYLKPLCSLDTLNAVLDRHILCEYSYSKVMERPFAYTIKQWHNIILLTLAQNPVVILCTHKPLAGQYSAGQYLPYSKWDQCLKLYKELLNTHHIKHTEYDYNQGITPGALRILELKYRNRTNWWIPMWKSGWGCIGSTYPKVLLVAERIGPNNVNNLPFETGPTGYMLTNMIADTGTPFGKLAITNLVKSHRRDPRNPNEDDF</sequence>
<protein>
    <recommendedName>
        <fullName evidence="2">NadR/Ttd14 AAA domain-containing protein</fullName>
    </recommendedName>
</protein>
<dbReference type="SUPFAM" id="SSF52540">
    <property type="entry name" value="P-loop containing nucleoside triphosphate hydrolases"/>
    <property type="match status" value="1"/>
</dbReference>
<name>A0A0F9NFP9_9ZZZZ</name>
<dbReference type="AlphaFoldDB" id="A0A0F9NFP9"/>
<dbReference type="SUPFAM" id="SSF52141">
    <property type="entry name" value="Uracil-DNA glycosylase-like"/>
    <property type="match status" value="1"/>
</dbReference>
<dbReference type="InterPro" id="IPR036895">
    <property type="entry name" value="Uracil-DNA_glycosylase-like_sf"/>
</dbReference>
<gene>
    <name evidence="1" type="ORF">LCGC14_1342000</name>
</gene>
<proteinExistence type="predicted"/>
<evidence type="ECO:0000313" key="1">
    <source>
        <dbReference type="EMBL" id="KKM80217.1"/>
    </source>
</evidence>
<dbReference type="InterPro" id="IPR027417">
    <property type="entry name" value="P-loop_NTPase"/>
</dbReference>
<comment type="caution">
    <text evidence="1">The sequence shown here is derived from an EMBL/GenBank/DDBJ whole genome shotgun (WGS) entry which is preliminary data.</text>
</comment>
<organism evidence="1">
    <name type="scientific">marine sediment metagenome</name>
    <dbReference type="NCBI Taxonomy" id="412755"/>
    <lineage>
        <taxon>unclassified sequences</taxon>
        <taxon>metagenomes</taxon>
        <taxon>ecological metagenomes</taxon>
    </lineage>
</organism>
<dbReference type="Gene3D" id="3.40.50.300">
    <property type="entry name" value="P-loop containing nucleotide triphosphate hydrolases"/>
    <property type="match status" value="1"/>
</dbReference>
<evidence type="ECO:0008006" key="2">
    <source>
        <dbReference type="Google" id="ProtNLM"/>
    </source>
</evidence>